<protein>
    <submittedName>
        <fullName evidence="7">AcrR family transcriptional regulator</fullName>
    </submittedName>
</protein>
<feature type="compositionally biased region" description="Basic and acidic residues" evidence="5">
    <location>
        <begin position="1"/>
        <end position="11"/>
    </location>
</feature>
<feature type="domain" description="HTH tetR-type" evidence="6">
    <location>
        <begin position="19"/>
        <end position="79"/>
    </location>
</feature>
<dbReference type="Proteomes" id="UP000549882">
    <property type="component" value="Unassembled WGS sequence"/>
</dbReference>
<evidence type="ECO:0000313" key="7">
    <source>
        <dbReference type="EMBL" id="MBB5577362.1"/>
    </source>
</evidence>
<feature type="DNA-binding region" description="H-T-H motif" evidence="4">
    <location>
        <begin position="42"/>
        <end position="61"/>
    </location>
</feature>
<dbReference type="SUPFAM" id="SSF48498">
    <property type="entry name" value="Tetracyclin repressor-like, C-terminal domain"/>
    <property type="match status" value="1"/>
</dbReference>
<keyword evidence="2 4" id="KW-0238">DNA-binding</keyword>
<dbReference type="InterPro" id="IPR036271">
    <property type="entry name" value="Tet_transcr_reg_TetR-rel_C_sf"/>
</dbReference>
<feature type="region of interest" description="Disordered" evidence="5">
    <location>
        <begin position="1"/>
        <end position="20"/>
    </location>
</feature>
<evidence type="ECO:0000256" key="5">
    <source>
        <dbReference type="SAM" id="MobiDB-lite"/>
    </source>
</evidence>
<dbReference type="EMBL" id="JACHBI010000019">
    <property type="protein sequence ID" value="MBB5577362.1"/>
    <property type="molecule type" value="Genomic_DNA"/>
</dbReference>
<dbReference type="Gene3D" id="1.10.10.60">
    <property type="entry name" value="Homeodomain-like"/>
    <property type="match status" value="1"/>
</dbReference>
<dbReference type="Gene3D" id="1.10.357.10">
    <property type="entry name" value="Tetracycline Repressor, domain 2"/>
    <property type="match status" value="1"/>
</dbReference>
<dbReference type="InterPro" id="IPR009057">
    <property type="entry name" value="Homeodomain-like_sf"/>
</dbReference>
<proteinExistence type="predicted"/>
<dbReference type="GO" id="GO:0003677">
    <property type="term" value="F:DNA binding"/>
    <property type="evidence" value="ECO:0007669"/>
    <property type="project" value="UniProtKB-UniRule"/>
</dbReference>
<dbReference type="Pfam" id="PF16925">
    <property type="entry name" value="TetR_C_13"/>
    <property type="match status" value="1"/>
</dbReference>
<dbReference type="PANTHER" id="PTHR47506:SF1">
    <property type="entry name" value="HTH-TYPE TRANSCRIPTIONAL REGULATOR YJDC"/>
    <property type="match status" value="1"/>
</dbReference>
<comment type="caution">
    <text evidence="7">The sequence shown here is derived from an EMBL/GenBank/DDBJ whole genome shotgun (WGS) entry which is preliminary data.</text>
</comment>
<evidence type="ECO:0000313" key="8">
    <source>
        <dbReference type="Proteomes" id="UP000549882"/>
    </source>
</evidence>
<dbReference type="InterPro" id="IPR011075">
    <property type="entry name" value="TetR_C"/>
</dbReference>
<dbReference type="PANTHER" id="PTHR47506">
    <property type="entry name" value="TRANSCRIPTIONAL REGULATORY PROTEIN"/>
    <property type="match status" value="1"/>
</dbReference>
<organism evidence="7 8">
    <name type="scientific">Rhizobium paranaense</name>
    <dbReference type="NCBI Taxonomy" id="1650438"/>
    <lineage>
        <taxon>Bacteria</taxon>
        <taxon>Pseudomonadati</taxon>
        <taxon>Pseudomonadota</taxon>
        <taxon>Alphaproteobacteria</taxon>
        <taxon>Hyphomicrobiales</taxon>
        <taxon>Rhizobiaceae</taxon>
        <taxon>Rhizobium/Agrobacterium group</taxon>
        <taxon>Rhizobium</taxon>
    </lineage>
</organism>
<dbReference type="PROSITE" id="PS50977">
    <property type="entry name" value="HTH_TETR_2"/>
    <property type="match status" value="1"/>
</dbReference>
<name>A0A7W8XXF3_9HYPH</name>
<evidence type="ECO:0000256" key="1">
    <source>
        <dbReference type="ARBA" id="ARBA00023015"/>
    </source>
</evidence>
<evidence type="ECO:0000256" key="4">
    <source>
        <dbReference type="PROSITE-ProRule" id="PRU00335"/>
    </source>
</evidence>
<reference evidence="7 8" key="1">
    <citation type="submission" date="2020-08" db="EMBL/GenBank/DDBJ databases">
        <title>Genomic Encyclopedia of Type Strains, Phase IV (KMG-V): Genome sequencing to study the core and pangenomes of soil and plant-associated prokaryotes.</title>
        <authorList>
            <person name="Whitman W."/>
        </authorList>
    </citation>
    <scope>NUCLEOTIDE SEQUENCE [LARGE SCALE GENOMIC DNA]</scope>
    <source>
        <strain evidence="7 8">SEMIA 4064</strain>
    </source>
</reference>
<dbReference type="Pfam" id="PF00440">
    <property type="entry name" value="TetR_N"/>
    <property type="match status" value="1"/>
</dbReference>
<dbReference type="AlphaFoldDB" id="A0A7W8XXF3"/>
<gene>
    <name evidence="7" type="ORF">GGD50_006014</name>
</gene>
<dbReference type="PRINTS" id="PR00455">
    <property type="entry name" value="HTHTETR"/>
</dbReference>
<accession>A0A7W8XXF3</accession>
<dbReference type="SUPFAM" id="SSF46689">
    <property type="entry name" value="Homeodomain-like"/>
    <property type="match status" value="1"/>
</dbReference>
<dbReference type="InterPro" id="IPR001647">
    <property type="entry name" value="HTH_TetR"/>
</dbReference>
<evidence type="ECO:0000256" key="3">
    <source>
        <dbReference type="ARBA" id="ARBA00023163"/>
    </source>
</evidence>
<sequence>MKNKTEPEGASRKRGRPPAFDRETVLAAARDVFWEHGYDGSSIADLTASMGITPQSLYAAFRSKADLYREALDQYRRMPRPDSGNPLPEPVDTVAAFERFLQNSARSFTSPDHPKGCMISTAALTCASENEDIVYYVSTLRQRTLEVFKARIELGIRAGHLRADTNAGSLARFLGSIVQGMSVQARDGATTEELMDLVKHAVSELDRHRPH</sequence>
<keyword evidence="1" id="KW-0805">Transcription regulation</keyword>
<evidence type="ECO:0000259" key="6">
    <source>
        <dbReference type="PROSITE" id="PS50977"/>
    </source>
</evidence>
<keyword evidence="8" id="KW-1185">Reference proteome</keyword>
<evidence type="ECO:0000256" key="2">
    <source>
        <dbReference type="ARBA" id="ARBA00023125"/>
    </source>
</evidence>
<keyword evidence="3" id="KW-0804">Transcription</keyword>